<dbReference type="AlphaFoldDB" id="A0A9X6N3S2"/>
<dbReference type="Proteomes" id="UP000195160">
    <property type="component" value="Unassembled WGS sequence"/>
</dbReference>
<dbReference type="EMBL" id="MOOV01000142">
    <property type="protein sequence ID" value="OUB96471.1"/>
    <property type="molecule type" value="Genomic_DNA"/>
</dbReference>
<dbReference type="RefSeq" id="WP_088067883.1">
    <property type="nucleotide sequence ID" value="NZ_MOOV01000142.1"/>
</dbReference>
<protein>
    <submittedName>
        <fullName evidence="2">Uncharacterized protein</fullName>
    </submittedName>
</protein>
<comment type="caution">
    <text evidence="2">The sequence shown here is derived from an EMBL/GenBank/DDBJ whole genome shotgun (WGS) entry which is preliminary data.</text>
</comment>
<feature type="transmembrane region" description="Helical" evidence="1">
    <location>
        <begin position="6"/>
        <end position="28"/>
    </location>
</feature>
<keyword evidence="1" id="KW-1133">Transmembrane helix</keyword>
<accession>A0A9X6N3S2</accession>
<keyword evidence="1" id="KW-0812">Transmembrane</keyword>
<name>A0A9X6N3S2_BACTV</name>
<proteinExistence type="predicted"/>
<keyword evidence="1" id="KW-0472">Membrane</keyword>
<feature type="transmembrane region" description="Helical" evidence="1">
    <location>
        <begin position="40"/>
        <end position="61"/>
    </location>
</feature>
<sequence>MVWLIGAIGVLTAITLLGVFITAFRIFIGSKKSPQLIKTFFTQITAYVILSFIQTILILTIEYNIISEYLKLSSNMQLSIFFTSVFMIILRVIYNKITTGYNKKSGNQ</sequence>
<feature type="transmembrane region" description="Helical" evidence="1">
    <location>
        <begin position="76"/>
        <end position="94"/>
    </location>
</feature>
<reference evidence="2 3" key="1">
    <citation type="submission" date="2016-10" db="EMBL/GenBank/DDBJ databases">
        <title>Comparative genomics of Bacillus thuringiensis reveals a path to pathogens against multiple invertebrate hosts.</title>
        <authorList>
            <person name="Zheng J."/>
            <person name="Gao Q."/>
            <person name="Liu H."/>
            <person name="Peng D."/>
            <person name="Ruan L."/>
            <person name="Sun M."/>
        </authorList>
    </citation>
    <scope>NUCLEOTIDE SEQUENCE [LARGE SCALE GENOMIC DNA]</scope>
    <source>
        <strain evidence="2">T30001</strain>
    </source>
</reference>
<evidence type="ECO:0000313" key="2">
    <source>
        <dbReference type="EMBL" id="OUB96471.1"/>
    </source>
</evidence>
<evidence type="ECO:0000313" key="3">
    <source>
        <dbReference type="Proteomes" id="UP000195160"/>
    </source>
</evidence>
<organism evidence="2 3">
    <name type="scientific">Bacillus thuringiensis subsp. medellin</name>
    <dbReference type="NCBI Taxonomy" id="79672"/>
    <lineage>
        <taxon>Bacteria</taxon>
        <taxon>Bacillati</taxon>
        <taxon>Bacillota</taxon>
        <taxon>Bacilli</taxon>
        <taxon>Bacillales</taxon>
        <taxon>Bacillaceae</taxon>
        <taxon>Bacillus</taxon>
        <taxon>Bacillus cereus group</taxon>
    </lineage>
</organism>
<gene>
    <name evidence="2" type="ORF">BK784_19970</name>
</gene>
<evidence type="ECO:0000256" key="1">
    <source>
        <dbReference type="SAM" id="Phobius"/>
    </source>
</evidence>